<dbReference type="PROSITE" id="PS01099">
    <property type="entry name" value="COMPLEX1_24K"/>
    <property type="match status" value="1"/>
</dbReference>
<comment type="similarity">
    <text evidence="1">Belongs to the complex I 24 kDa subunit family.</text>
</comment>
<dbReference type="InterPro" id="IPR042128">
    <property type="entry name" value="NuoE_dom"/>
</dbReference>
<evidence type="ECO:0000256" key="7">
    <source>
        <dbReference type="PIRSR" id="PIRSR000216-1"/>
    </source>
</evidence>
<dbReference type="SUPFAM" id="SSF52833">
    <property type="entry name" value="Thioredoxin-like"/>
    <property type="match status" value="1"/>
</dbReference>
<dbReference type="GO" id="GO:0016491">
    <property type="term" value="F:oxidoreductase activity"/>
    <property type="evidence" value="ECO:0007669"/>
    <property type="project" value="InterPro"/>
</dbReference>
<dbReference type="EMBL" id="QRHW01000014">
    <property type="protein sequence ID" value="RHG07867.1"/>
    <property type="molecule type" value="Genomic_DNA"/>
</dbReference>
<evidence type="ECO:0000256" key="1">
    <source>
        <dbReference type="ARBA" id="ARBA00010643"/>
    </source>
</evidence>
<protein>
    <submittedName>
        <fullName evidence="9">NAD(P)H-dependent oxidoreductase subunit E</fullName>
    </submittedName>
</protein>
<evidence type="ECO:0000313" key="11">
    <source>
        <dbReference type="Proteomes" id="UP000284112"/>
    </source>
</evidence>
<evidence type="ECO:0000256" key="3">
    <source>
        <dbReference type="ARBA" id="ARBA00022723"/>
    </source>
</evidence>
<dbReference type="Proteomes" id="UP000284112">
    <property type="component" value="Unassembled WGS sequence"/>
</dbReference>
<comment type="cofactor">
    <cofactor evidence="6">
        <name>[2Fe-2S] cluster</name>
        <dbReference type="ChEBI" id="CHEBI:190135"/>
    </cofactor>
</comment>
<keyword evidence="10" id="KW-1185">Reference proteome</keyword>
<dbReference type="GO" id="GO:0051537">
    <property type="term" value="F:2 iron, 2 sulfur cluster binding"/>
    <property type="evidence" value="ECO:0007669"/>
    <property type="project" value="UniProtKB-KW"/>
</dbReference>
<proteinExistence type="inferred from homology"/>
<dbReference type="Gene3D" id="1.10.10.1590">
    <property type="entry name" value="NADH-quinone oxidoreductase subunit E"/>
    <property type="match status" value="1"/>
</dbReference>
<keyword evidence="5 7" id="KW-0411">Iron-sulfur</keyword>
<feature type="binding site" evidence="7">
    <location>
        <position position="126"/>
    </location>
    <ligand>
        <name>[2Fe-2S] cluster</name>
        <dbReference type="ChEBI" id="CHEBI:190135"/>
    </ligand>
</feature>
<feature type="binding site" evidence="7">
    <location>
        <position position="85"/>
    </location>
    <ligand>
        <name>[2Fe-2S] cluster</name>
        <dbReference type="ChEBI" id="CHEBI:190135"/>
    </ligand>
</feature>
<evidence type="ECO:0000256" key="2">
    <source>
        <dbReference type="ARBA" id="ARBA00022714"/>
    </source>
</evidence>
<evidence type="ECO:0000256" key="4">
    <source>
        <dbReference type="ARBA" id="ARBA00023004"/>
    </source>
</evidence>
<dbReference type="InterPro" id="IPR002023">
    <property type="entry name" value="NuoE-like"/>
</dbReference>
<evidence type="ECO:0000313" key="9">
    <source>
        <dbReference type="EMBL" id="RHG26395.1"/>
    </source>
</evidence>
<keyword evidence="3 7" id="KW-0479">Metal-binding</keyword>
<dbReference type="GO" id="GO:0046872">
    <property type="term" value="F:metal ion binding"/>
    <property type="evidence" value="ECO:0007669"/>
    <property type="project" value="UniProtKB-KW"/>
</dbReference>
<dbReference type="AlphaFoldDB" id="A0A414SWR8"/>
<dbReference type="Pfam" id="PF01257">
    <property type="entry name" value="2Fe-2S_thioredx"/>
    <property type="match status" value="1"/>
</dbReference>
<dbReference type="Gene3D" id="3.40.30.10">
    <property type="entry name" value="Glutaredoxin"/>
    <property type="match status" value="1"/>
</dbReference>
<evidence type="ECO:0000313" key="8">
    <source>
        <dbReference type="EMBL" id="RHG07867.1"/>
    </source>
</evidence>
<comment type="cofactor">
    <cofactor evidence="7">
        <name>[2Fe-2S] cluster</name>
        <dbReference type="ChEBI" id="CHEBI:190135"/>
    </cofactor>
    <text evidence="7">Binds 1 [2Fe-2S] cluster.</text>
</comment>
<feature type="binding site" evidence="7">
    <location>
        <position position="80"/>
    </location>
    <ligand>
        <name>[2Fe-2S] cluster</name>
        <dbReference type="ChEBI" id="CHEBI:190135"/>
    </ligand>
</feature>
<dbReference type="InterPro" id="IPR028431">
    <property type="entry name" value="NADP_DH_HndA-like"/>
</dbReference>
<organism evidence="9 10">
    <name type="scientific">Dorea longicatena</name>
    <dbReference type="NCBI Taxonomy" id="88431"/>
    <lineage>
        <taxon>Bacteria</taxon>
        <taxon>Bacillati</taxon>
        <taxon>Bacillota</taxon>
        <taxon>Clostridia</taxon>
        <taxon>Lachnospirales</taxon>
        <taxon>Lachnospiraceae</taxon>
        <taxon>Dorea</taxon>
    </lineage>
</organism>
<name>A0A414SWR8_9FIRM</name>
<dbReference type="PIRSF" id="PIRSF000216">
    <property type="entry name" value="NADH_DH_24kDa"/>
    <property type="match status" value="1"/>
</dbReference>
<evidence type="ECO:0000313" key="10">
    <source>
        <dbReference type="Proteomes" id="UP000284095"/>
    </source>
</evidence>
<accession>A0A414SWR8</accession>
<sequence length="160" mass="17824">MLDASYYEKADEIIAQYSCEERSLIPIVQGIQEEYRYLPPELLTYVAGKLGISEAKAYSVASFYENFSFEAKGKYVIKVCDGTACHVRKSVPILESLYKELGLGKKKHTTDDQLFTVETVSCLGACGLAPAVMVNDEVHPKMTPEKMSELIGKLRGEEQV</sequence>
<dbReference type="EMBL" id="QRIC01000011">
    <property type="protein sequence ID" value="RHG26395.1"/>
    <property type="molecule type" value="Genomic_DNA"/>
</dbReference>
<keyword evidence="4 7" id="KW-0408">Iron</keyword>
<gene>
    <name evidence="9" type="ORF">DW265_06255</name>
    <name evidence="8" type="ORF">DW641_09190</name>
</gene>
<comment type="caution">
    <text evidence="9">The sequence shown here is derived from an EMBL/GenBank/DDBJ whole genome shotgun (WGS) entry which is preliminary data.</text>
</comment>
<dbReference type="InterPro" id="IPR041921">
    <property type="entry name" value="NuoE_N"/>
</dbReference>
<keyword evidence="2 7" id="KW-0001">2Fe-2S</keyword>
<feature type="binding site" evidence="7">
    <location>
        <position position="122"/>
    </location>
    <ligand>
        <name>[2Fe-2S] cluster</name>
        <dbReference type="ChEBI" id="CHEBI:190135"/>
    </ligand>
</feature>
<evidence type="ECO:0000256" key="6">
    <source>
        <dbReference type="ARBA" id="ARBA00034078"/>
    </source>
</evidence>
<dbReference type="CDD" id="cd03064">
    <property type="entry name" value="TRX_Fd_NuoE"/>
    <property type="match status" value="1"/>
</dbReference>
<dbReference type="Proteomes" id="UP000284095">
    <property type="component" value="Unassembled WGS sequence"/>
</dbReference>
<dbReference type="PANTHER" id="PTHR43342">
    <property type="entry name" value="NADH-QUINONE OXIDOREDUCTASE, E SUBUNIT"/>
    <property type="match status" value="1"/>
</dbReference>
<dbReference type="PANTHER" id="PTHR43342:SF1">
    <property type="entry name" value="BIFURCATING [FEFE] HYDROGENASE GAMMA SUBUNIT"/>
    <property type="match status" value="1"/>
</dbReference>
<dbReference type="InterPro" id="IPR036249">
    <property type="entry name" value="Thioredoxin-like_sf"/>
</dbReference>
<dbReference type="RefSeq" id="WP_118224749.1">
    <property type="nucleotide sequence ID" value="NZ_AP031429.1"/>
</dbReference>
<evidence type="ECO:0000256" key="5">
    <source>
        <dbReference type="ARBA" id="ARBA00023014"/>
    </source>
</evidence>
<reference evidence="10 11" key="1">
    <citation type="submission" date="2018-08" db="EMBL/GenBank/DDBJ databases">
        <title>A genome reference for cultivated species of the human gut microbiota.</title>
        <authorList>
            <person name="Zou Y."/>
            <person name="Xue W."/>
            <person name="Luo G."/>
        </authorList>
    </citation>
    <scope>NUCLEOTIDE SEQUENCE [LARGE SCALE GENOMIC DNA]</scope>
    <source>
        <strain evidence="9 10">AM22-22</strain>
        <strain evidence="8 11">AM23-13</strain>
    </source>
</reference>